<dbReference type="InterPro" id="IPR013761">
    <property type="entry name" value="SAM/pointed_sf"/>
</dbReference>
<accession>A0ABN9WVX6</accession>
<feature type="compositionally biased region" description="Basic and acidic residues" evidence="1">
    <location>
        <begin position="325"/>
        <end position="345"/>
    </location>
</feature>
<feature type="compositionally biased region" description="Low complexity" evidence="1">
    <location>
        <begin position="137"/>
        <end position="191"/>
    </location>
</feature>
<organism evidence="2 3">
    <name type="scientific">Prorocentrum cordatum</name>
    <dbReference type="NCBI Taxonomy" id="2364126"/>
    <lineage>
        <taxon>Eukaryota</taxon>
        <taxon>Sar</taxon>
        <taxon>Alveolata</taxon>
        <taxon>Dinophyceae</taxon>
        <taxon>Prorocentrales</taxon>
        <taxon>Prorocentraceae</taxon>
        <taxon>Prorocentrum</taxon>
    </lineage>
</organism>
<evidence type="ECO:0000313" key="2">
    <source>
        <dbReference type="EMBL" id="CAK0891015.1"/>
    </source>
</evidence>
<name>A0ABN9WVX6_9DINO</name>
<protein>
    <recommendedName>
        <fullName evidence="4">SAM domain-containing protein</fullName>
    </recommendedName>
</protein>
<sequence length="359" mass="36208">MSIVEWTVADVTDWAKSHGLSEGTVAKLADEEVDGEVEDLVALGVKRGPAVKLAAHVKSMMPAMVSEPAGAPALAGAVVAGAAGAVVVPPTAVAEEGMGVDAGLPGGGCPAAAESLEASALPADSVMVAQVPAAPSTAAMGAAPPTPLSGSPGGPLSASPGGPPDGAVGAAVQADAGGPAAPALEPGQQAATGVAQETSGPFTEQRILNYLHAGRSAKDLISAGADKAAVLLALQSDDTLCSEGNWSGQAYGRPGEAKTGCKICNILFSVVPRRSDGAATCKFCFEAQRKVNMRGDIFLCLPDGTPNEDNLKIIRAKSAELRKAAQDRLAKKEAEEAAKNAWQEKPRKRRRSKAPEAAK</sequence>
<evidence type="ECO:0000256" key="1">
    <source>
        <dbReference type="SAM" id="MobiDB-lite"/>
    </source>
</evidence>
<feature type="region of interest" description="Disordered" evidence="1">
    <location>
        <begin position="137"/>
        <end position="198"/>
    </location>
</feature>
<evidence type="ECO:0000313" key="3">
    <source>
        <dbReference type="Proteomes" id="UP001189429"/>
    </source>
</evidence>
<reference evidence="2" key="1">
    <citation type="submission" date="2023-10" db="EMBL/GenBank/DDBJ databases">
        <authorList>
            <person name="Chen Y."/>
            <person name="Shah S."/>
            <person name="Dougan E. K."/>
            <person name="Thang M."/>
            <person name="Chan C."/>
        </authorList>
    </citation>
    <scope>NUCLEOTIDE SEQUENCE [LARGE SCALE GENOMIC DNA]</scope>
</reference>
<dbReference type="Gene3D" id="1.10.150.50">
    <property type="entry name" value="Transcription Factor, Ets-1"/>
    <property type="match status" value="1"/>
</dbReference>
<dbReference type="Proteomes" id="UP001189429">
    <property type="component" value="Unassembled WGS sequence"/>
</dbReference>
<proteinExistence type="predicted"/>
<dbReference type="SUPFAM" id="SSF47769">
    <property type="entry name" value="SAM/Pointed domain"/>
    <property type="match status" value="1"/>
</dbReference>
<dbReference type="EMBL" id="CAUYUJ010019415">
    <property type="protein sequence ID" value="CAK0891015.1"/>
    <property type="molecule type" value="Genomic_DNA"/>
</dbReference>
<gene>
    <name evidence="2" type="ORF">PCOR1329_LOCUS71075</name>
</gene>
<keyword evidence="3" id="KW-1185">Reference proteome</keyword>
<comment type="caution">
    <text evidence="2">The sequence shown here is derived from an EMBL/GenBank/DDBJ whole genome shotgun (WGS) entry which is preliminary data.</text>
</comment>
<feature type="region of interest" description="Disordered" evidence="1">
    <location>
        <begin position="325"/>
        <end position="359"/>
    </location>
</feature>
<evidence type="ECO:0008006" key="4">
    <source>
        <dbReference type="Google" id="ProtNLM"/>
    </source>
</evidence>